<dbReference type="PROSITE" id="PS50011">
    <property type="entry name" value="PROTEIN_KINASE_DOM"/>
    <property type="match status" value="1"/>
</dbReference>
<dbReference type="OrthoDB" id="347657at2759"/>
<evidence type="ECO:0000313" key="12">
    <source>
        <dbReference type="Proteomes" id="UP000054007"/>
    </source>
</evidence>
<dbReference type="InterPro" id="IPR011009">
    <property type="entry name" value="Kinase-like_dom_sf"/>
</dbReference>
<evidence type="ECO:0000256" key="7">
    <source>
        <dbReference type="ARBA" id="ARBA00047899"/>
    </source>
</evidence>
<comment type="catalytic activity">
    <reaction evidence="7">
        <text>L-threonyl-[protein] + ATP = O-phospho-L-threonyl-[protein] + ADP + H(+)</text>
        <dbReference type="Rhea" id="RHEA:46608"/>
        <dbReference type="Rhea" id="RHEA-COMP:11060"/>
        <dbReference type="Rhea" id="RHEA-COMP:11605"/>
        <dbReference type="ChEBI" id="CHEBI:15378"/>
        <dbReference type="ChEBI" id="CHEBI:30013"/>
        <dbReference type="ChEBI" id="CHEBI:30616"/>
        <dbReference type="ChEBI" id="CHEBI:61977"/>
        <dbReference type="ChEBI" id="CHEBI:456216"/>
        <dbReference type="EC" id="2.7.11.1"/>
    </reaction>
</comment>
<dbReference type="InterPro" id="IPR008271">
    <property type="entry name" value="Ser/Thr_kinase_AS"/>
</dbReference>
<dbReference type="GO" id="GO:0005524">
    <property type="term" value="F:ATP binding"/>
    <property type="evidence" value="ECO:0007669"/>
    <property type="project" value="UniProtKB-KW"/>
</dbReference>
<dbReference type="Gene3D" id="3.30.200.20">
    <property type="entry name" value="Phosphorylase Kinase, domain 1"/>
    <property type="match status" value="1"/>
</dbReference>
<name>A0A0D7AZG2_9AGAR</name>
<dbReference type="EC" id="2.7.11.1" evidence="1"/>
<keyword evidence="6" id="KW-0067">ATP-binding</keyword>
<dbReference type="SUPFAM" id="SSF56112">
    <property type="entry name" value="Protein kinase-like (PK-like)"/>
    <property type="match status" value="1"/>
</dbReference>
<dbReference type="SMART" id="SM00220">
    <property type="entry name" value="S_TKc"/>
    <property type="match status" value="1"/>
</dbReference>
<dbReference type="PANTHER" id="PTHR24356">
    <property type="entry name" value="SERINE/THREONINE-PROTEIN KINASE"/>
    <property type="match status" value="1"/>
</dbReference>
<gene>
    <name evidence="11" type="ORF">CYLTODRAFT_131227</name>
</gene>
<keyword evidence="5 11" id="KW-0418">Kinase</keyword>
<organism evidence="11 12">
    <name type="scientific">Cylindrobasidium torrendii FP15055 ss-10</name>
    <dbReference type="NCBI Taxonomy" id="1314674"/>
    <lineage>
        <taxon>Eukaryota</taxon>
        <taxon>Fungi</taxon>
        <taxon>Dikarya</taxon>
        <taxon>Basidiomycota</taxon>
        <taxon>Agaricomycotina</taxon>
        <taxon>Agaricomycetes</taxon>
        <taxon>Agaricomycetidae</taxon>
        <taxon>Agaricales</taxon>
        <taxon>Marasmiineae</taxon>
        <taxon>Physalacriaceae</taxon>
        <taxon>Cylindrobasidium</taxon>
    </lineage>
</organism>
<dbReference type="Proteomes" id="UP000054007">
    <property type="component" value="Unassembled WGS sequence"/>
</dbReference>
<dbReference type="InterPro" id="IPR000719">
    <property type="entry name" value="Prot_kinase_dom"/>
</dbReference>
<dbReference type="AlphaFoldDB" id="A0A0D7AZG2"/>
<dbReference type="Pfam" id="PF00069">
    <property type="entry name" value="Pkinase"/>
    <property type="match status" value="1"/>
</dbReference>
<feature type="domain" description="Protein kinase" evidence="10">
    <location>
        <begin position="3"/>
        <end position="283"/>
    </location>
</feature>
<evidence type="ECO:0000256" key="9">
    <source>
        <dbReference type="SAM" id="MobiDB-lite"/>
    </source>
</evidence>
<dbReference type="GO" id="GO:0035556">
    <property type="term" value="P:intracellular signal transduction"/>
    <property type="evidence" value="ECO:0007669"/>
    <property type="project" value="TreeGrafter"/>
</dbReference>
<proteinExistence type="predicted"/>
<comment type="catalytic activity">
    <reaction evidence="8">
        <text>L-seryl-[protein] + ATP = O-phospho-L-seryl-[protein] + ADP + H(+)</text>
        <dbReference type="Rhea" id="RHEA:17989"/>
        <dbReference type="Rhea" id="RHEA-COMP:9863"/>
        <dbReference type="Rhea" id="RHEA-COMP:11604"/>
        <dbReference type="ChEBI" id="CHEBI:15378"/>
        <dbReference type="ChEBI" id="CHEBI:29999"/>
        <dbReference type="ChEBI" id="CHEBI:30616"/>
        <dbReference type="ChEBI" id="CHEBI:83421"/>
        <dbReference type="ChEBI" id="CHEBI:456216"/>
        <dbReference type="EC" id="2.7.11.1"/>
    </reaction>
</comment>
<evidence type="ECO:0000259" key="10">
    <source>
        <dbReference type="PROSITE" id="PS50011"/>
    </source>
</evidence>
<sequence length="382" mass="42796">MTLRSAALLDAAPFPPSVITYTPSSWMLILFPQVSLAMHYRTSRKFAVKAVDRNNLERNRKSNSVWIEKAALTRLGDGHPGIVHLHHFFEDTWCYYFVLDWAPNGELQGLIAHLGSLSPACSRYYAAQIIDAVSYMHSKGIIHRDLKPENILLDGENRIKITDFGTAVVQHSELEPDKFAGTAQYMAPEQIEKNESSRSSDIWSIGCVIYHMLAGRYPFSGFSVYLVMEKVKDVNYVFPAGFDIDGRDLVERMLVHDPHRRLGGGDCSDEDLSMSALRAHPFFDHVDWDTLWTDPVPPLRPGLVKNDGHDKPRQITHDAFEGIPWAEDALDSSSESDTDSDDLLSPVHTPESSPESGSPAKTHGLIHSLKTLSINPVKFTSR</sequence>
<keyword evidence="2" id="KW-0723">Serine/threonine-protein kinase</keyword>
<evidence type="ECO:0000256" key="2">
    <source>
        <dbReference type="ARBA" id="ARBA00022527"/>
    </source>
</evidence>
<evidence type="ECO:0000256" key="6">
    <source>
        <dbReference type="ARBA" id="ARBA00022840"/>
    </source>
</evidence>
<protein>
    <recommendedName>
        <fullName evidence="1">non-specific serine/threonine protein kinase</fullName>
        <ecNumber evidence="1">2.7.11.1</ecNumber>
    </recommendedName>
</protein>
<evidence type="ECO:0000256" key="4">
    <source>
        <dbReference type="ARBA" id="ARBA00022741"/>
    </source>
</evidence>
<dbReference type="STRING" id="1314674.A0A0D7AZG2"/>
<dbReference type="PANTHER" id="PTHR24356:SF163">
    <property type="entry name" value="3-PHOSPHOINOSITIDE-DEPENDENT PROTEIN KINASE 1-RELATED"/>
    <property type="match status" value="1"/>
</dbReference>
<dbReference type="InterPro" id="IPR050236">
    <property type="entry name" value="Ser_Thr_kinase_AGC"/>
</dbReference>
<keyword evidence="4" id="KW-0547">Nucleotide-binding</keyword>
<evidence type="ECO:0000256" key="1">
    <source>
        <dbReference type="ARBA" id="ARBA00012513"/>
    </source>
</evidence>
<dbReference type="Gene3D" id="1.10.510.10">
    <property type="entry name" value="Transferase(Phosphotransferase) domain 1"/>
    <property type="match status" value="1"/>
</dbReference>
<keyword evidence="12" id="KW-1185">Reference proteome</keyword>
<feature type="region of interest" description="Disordered" evidence="9">
    <location>
        <begin position="329"/>
        <end position="367"/>
    </location>
</feature>
<dbReference type="EMBL" id="KN880684">
    <property type="protein sequence ID" value="KIY63617.1"/>
    <property type="molecule type" value="Genomic_DNA"/>
</dbReference>
<evidence type="ECO:0000256" key="5">
    <source>
        <dbReference type="ARBA" id="ARBA00022777"/>
    </source>
</evidence>
<reference evidence="11 12" key="1">
    <citation type="journal article" date="2015" name="Fungal Genet. Biol.">
        <title>Evolution of novel wood decay mechanisms in Agaricales revealed by the genome sequences of Fistulina hepatica and Cylindrobasidium torrendii.</title>
        <authorList>
            <person name="Floudas D."/>
            <person name="Held B.W."/>
            <person name="Riley R."/>
            <person name="Nagy L.G."/>
            <person name="Koehler G."/>
            <person name="Ransdell A.S."/>
            <person name="Younus H."/>
            <person name="Chow J."/>
            <person name="Chiniquy J."/>
            <person name="Lipzen A."/>
            <person name="Tritt A."/>
            <person name="Sun H."/>
            <person name="Haridas S."/>
            <person name="LaButti K."/>
            <person name="Ohm R.A."/>
            <person name="Kues U."/>
            <person name="Blanchette R.A."/>
            <person name="Grigoriev I.V."/>
            <person name="Minto R.E."/>
            <person name="Hibbett D.S."/>
        </authorList>
    </citation>
    <scope>NUCLEOTIDE SEQUENCE [LARGE SCALE GENOMIC DNA]</scope>
    <source>
        <strain evidence="11 12">FP15055 ss-10</strain>
    </source>
</reference>
<accession>A0A0D7AZG2</accession>
<dbReference type="GO" id="GO:0004674">
    <property type="term" value="F:protein serine/threonine kinase activity"/>
    <property type="evidence" value="ECO:0007669"/>
    <property type="project" value="UniProtKB-KW"/>
</dbReference>
<keyword evidence="3" id="KW-0808">Transferase</keyword>
<evidence type="ECO:0000256" key="8">
    <source>
        <dbReference type="ARBA" id="ARBA00048679"/>
    </source>
</evidence>
<evidence type="ECO:0000256" key="3">
    <source>
        <dbReference type="ARBA" id="ARBA00022679"/>
    </source>
</evidence>
<feature type="compositionally biased region" description="Acidic residues" evidence="9">
    <location>
        <begin position="329"/>
        <end position="342"/>
    </location>
</feature>
<dbReference type="PROSITE" id="PS00108">
    <property type="entry name" value="PROTEIN_KINASE_ST"/>
    <property type="match status" value="1"/>
</dbReference>
<evidence type="ECO:0000313" key="11">
    <source>
        <dbReference type="EMBL" id="KIY63617.1"/>
    </source>
</evidence>
<dbReference type="FunFam" id="1.10.510.10:FF:000571">
    <property type="entry name" value="Maternal embryonic leucine zipper kinase"/>
    <property type="match status" value="1"/>
</dbReference>